<feature type="compositionally biased region" description="Basic and acidic residues" evidence="1">
    <location>
        <begin position="140"/>
        <end position="157"/>
    </location>
</feature>
<dbReference type="InterPro" id="IPR036365">
    <property type="entry name" value="PGBD-like_sf"/>
</dbReference>
<name>A0A6G4WYR0_9ACTN</name>
<feature type="domain" description="Peptidoglycan binding-like" evidence="3">
    <location>
        <begin position="243"/>
        <end position="302"/>
    </location>
</feature>
<feature type="compositionally biased region" description="Basic and acidic residues" evidence="1">
    <location>
        <begin position="185"/>
        <end position="197"/>
    </location>
</feature>
<evidence type="ECO:0000313" key="4">
    <source>
        <dbReference type="EMBL" id="NGO70375.1"/>
    </source>
</evidence>
<keyword evidence="2" id="KW-1133">Transmembrane helix</keyword>
<dbReference type="Pfam" id="PF01471">
    <property type="entry name" value="PG_binding_1"/>
    <property type="match status" value="1"/>
</dbReference>
<organism evidence="4 5">
    <name type="scientific">Streptomyces boncukensis</name>
    <dbReference type="NCBI Taxonomy" id="2711219"/>
    <lineage>
        <taxon>Bacteria</taxon>
        <taxon>Bacillati</taxon>
        <taxon>Actinomycetota</taxon>
        <taxon>Actinomycetes</taxon>
        <taxon>Kitasatosporales</taxon>
        <taxon>Streptomycetaceae</taxon>
        <taxon>Streptomyces</taxon>
    </lineage>
</organism>
<accession>A0A6G4WYR0</accession>
<reference evidence="4 5" key="1">
    <citation type="submission" date="2020-02" db="EMBL/GenBank/DDBJ databases">
        <title>Whole-genome analyses of novel actinobacteria.</title>
        <authorList>
            <person name="Sahin N."/>
            <person name="Tatar D."/>
        </authorList>
    </citation>
    <scope>NUCLEOTIDE SEQUENCE [LARGE SCALE GENOMIC DNA]</scope>
    <source>
        <strain evidence="4 5">SB3404</strain>
    </source>
</reference>
<evidence type="ECO:0000256" key="1">
    <source>
        <dbReference type="SAM" id="MobiDB-lite"/>
    </source>
</evidence>
<dbReference type="InterPro" id="IPR036366">
    <property type="entry name" value="PGBDSf"/>
</dbReference>
<sequence length="307" mass="30983">MAANSAGHDDPLHIRPYVRIAEPPAPEGAAGGSDGAVPDLTPFARQGTDETAELPVVAEARTPRSRAPRSHRGRRRTRRRPAAALAAAGVAVALGAGVLATQLGGDDRSGGRDDRALDGSPTGAPTESGKPDGTAPSADGDARGGDARDGGAGDREPGAAVRSPAPPSAAPSRSAGATAAGTGRASRDDAGHLRREASSAPPSSHRPSRPRATAPGGKRRGGPAGREQRAGRGGGSTLRVGDTGASVTELQRRLKRAGYLSAGTAEDGVYSTAVQEGVFRYQAANGVDGDPQGDYGPHTRRSLESRT</sequence>
<evidence type="ECO:0000256" key="2">
    <source>
        <dbReference type="SAM" id="Phobius"/>
    </source>
</evidence>
<gene>
    <name evidence="4" type="ORF">G5C65_18865</name>
</gene>
<dbReference type="Proteomes" id="UP000477722">
    <property type="component" value="Unassembled WGS sequence"/>
</dbReference>
<feature type="compositionally biased region" description="Basic and acidic residues" evidence="1">
    <location>
        <begin position="105"/>
        <end position="117"/>
    </location>
</feature>
<dbReference type="EMBL" id="JAAKZZ010000189">
    <property type="protein sequence ID" value="NGO70375.1"/>
    <property type="molecule type" value="Genomic_DNA"/>
</dbReference>
<dbReference type="RefSeq" id="WP_165300042.1">
    <property type="nucleotide sequence ID" value="NZ_JAAKZZ010000189.1"/>
</dbReference>
<evidence type="ECO:0000259" key="3">
    <source>
        <dbReference type="Pfam" id="PF01471"/>
    </source>
</evidence>
<feature type="compositionally biased region" description="Low complexity" evidence="1">
    <location>
        <begin position="198"/>
        <end position="216"/>
    </location>
</feature>
<protein>
    <submittedName>
        <fullName evidence="4">Peptidoglycan-binding protein</fullName>
    </submittedName>
</protein>
<dbReference type="SUPFAM" id="SSF47090">
    <property type="entry name" value="PGBD-like"/>
    <property type="match status" value="1"/>
</dbReference>
<feature type="region of interest" description="Disordered" evidence="1">
    <location>
        <begin position="101"/>
        <end position="246"/>
    </location>
</feature>
<dbReference type="Gene3D" id="1.10.101.10">
    <property type="entry name" value="PGBD-like superfamily/PGBD"/>
    <property type="match status" value="1"/>
</dbReference>
<dbReference type="AlphaFoldDB" id="A0A6G4WYR0"/>
<keyword evidence="5" id="KW-1185">Reference proteome</keyword>
<feature type="region of interest" description="Disordered" evidence="1">
    <location>
        <begin position="1"/>
        <end position="85"/>
    </location>
</feature>
<feature type="transmembrane region" description="Helical" evidence="2">
    <location>
        <begin position="82"/>
        <end position="100"/>
    </location>
</feature>
<proteinExistence type="predicted"/>
<keyword evidence="2" id="KW-0472">Membrane</keyword>
<comment type="caution">
    <text evidence="4">The sequence shown here is derived from an EMBL/GenBank/DDBJ whole genome shotgun (WGS) entry which is preliminary data.</text>
</comment>
<feature type="compositionally biased region" description="Low complexity" evidence="1">
    <location>
        <begin position="170"/>
        <end position="184"/>
    </location>
</feature>
<feature type="region of interest" description="Disordered" evidence="1">
    <location>
        <begin position="284"/>
        <end position="307"/>
    </location>
</feature>
<keyword evidence="2" id="KW-0812">Transmembrane</keyword>
<evidence type="ECO:0000313" key="5">
    <source>
        <dbReference type="Proteomes" id="UP000477722"/>
    </source>
</evidence>
<feature type="compositionally biased region" description="Basic residues" evidence="1">
    <location>
        <begin position="63"/>
        <end position="81"/>
    </location>
</feature>
<dbReference type="InterPro" id="IPR002477">
    <property type="entry name" value="Peptidoglycan-bd-like"/>
</dbReference>